<reference evidence="5" key="2">
    <citation type="submission" date="2020-09" db="EMBL/GenBank/DDBJ databases">
        <authorList>
            <person name="Sun Q."/>
            <person name="Zhou Y."/>
        </authorList>
    </citation>
    <scope>NUCLEOTIDE SEQUENCE</scope>
    <source>
        <strain evidence="5">CGMCC 1.15725</strain>
    </source>
</reference>
<dbReference type="Pfam" id="PF00455">
    <property type="entry name" value="DeoRC"/>
    <property type="match status" value="1"/>
</dbReference>
<organism evidence="5 6">
    <name type="scientific">Aliidongia dinghuensis</name>
    <dbReference type="NCBI Taxonomy" id="1867774"/>
    <lineage>
        <taxon>Bacteria</taxon>
        <taxon>Pseudomonadati</taxon>
        <taxon>Pseudomonadota</taxon>
        <taxon>Alphaproteobacteria</taxon>
        <taxon>Rhodospirillales</taxon>
        <taxon>Dongiaceae</taxon>
        <taxon>Aliidongia</taxon>
    </lineage>
</organism>
<dbReference type="InterPro" id="IPR050313">
    <property type="entry name" value="Carb_Metab_HTH_regulators"/>
</dbReference>
<keyword evidence="2" id="KW-0238">DNA-binding</keyword>
<dbReference type="GO" id="GO:0003700">
    <property type="term" value="F:DNA-binding transcription factor activity"/>
    <property type="evidence" value="ECO:0007669"/>
    <property type="project" value="InterPro"/>
</dbReference>
<dbReference type="PANTHER" id="PTHR30363">
    <property type="entry name" value="HTH-TYPE TRANSCRIPTIONAL REGULATOR SRLR-RELATED"/>
    <property type="match status" value="1"/>
</dbReference>
<dbReference type="Gene3D" id="1.10.10.10">
    <property type="entry name" value="Winged helix-like DNA-binding domain superfamily/Winged helix DNA-binding domain"/>
    <property type="match status" value="1"/>
</dbReference>
<feature type="domain" description="HTH deoR-type" evidence="4">
    <location>
        <begin position="2"/>
        <end position="57"/>
    </location>
</feature>
<dbReference type="PROSITE" id="PS51000">
    <property type="entry name" value="HTH_DEOR_2"/>
    <property type="match status" value="1"/>
</dbReference>
<proteinExistence type="predicted"/>
<dbReference type="PROSITE" id="PS00894">
    <property type="entry name" value="HTH_DEOR_1"/>
    <property type="match status" value="1"/>
</dbReference>
<evidence type="ECO:0000313" key="5">
    <source>
        <dbReference type="EMBL" id="GGF12534.1"/>
    </source>
</evidence>
<dbReference type="SUPFAM" id="SSF100950">
    <property type="entry name" value="NagB/RpiA/CoA transferase-like"/>
    <property type="match status" value="1"/>
</dbReference>
<dbReference type="RefSeq" id="WP_189044749.1">
    <property type="nucleotide sequence ID" value="NZ_BMJQ01000004.1"/>
</dbReference>
<gene>
    <name evidence="5" type="primary">fruR</name>
    <name evidence="5" type="ORF">GCM10011611_17720</name>
</gene>
<keyword evidence="3" id="KW-0804">Transcription</keyword>
<dbReference type="InterPro" id="IPR014036">
    <property type="entry name" value="DeoR-like_C"/>
</dbReference>
<dbReference type="Gene3D" id="3.40.50.1360">
    <property type="match status" value="1"/>
</dbReference>
<dbReference type="InterPro" id="IPR036388">
    <property type="entry name" value="WH-like_DNA-bd_sf"/>
</dbReference>
<dbReference type="InterPro" id="IPR036390">
    <property type="entry name" value="WH_DNA-bd_sf"/>
</dbReference>
<sequence length="252" mass="26664">MRSKERRAILLDTLRGGEVDVEALAERFGVSASTVRRDLQQLSSANAICRTYGGAILAHAAPEASLSQRQQVNSRQKTAIARAALALLADDDALILDAGSTVAAFGLLLKPRRHRIVTNNLSLVAALSDAPDIALTVLGGTFRATSVSTVGPLALDGMRRMTADKLFTSADGVVAGRGLCEASLEQAALKSLMINQAREVVVLADATKLARGDQDFWAELPPRWTLVTDDSTTDEQCAPFAAAGARVIRAEA</sequence>
<accession>A0A8J3E2N8</accession>
<dbReference type="Proteomes" id="UP000646365">
    <property type="component" value="Unassembled WGS sequence"/>
</dbReference>
<dbReference type="PRINTS" id="PR00037">
    <property type="entry name" value="HTHLACR"/>
</dbReference>
<dbReference type="InterPro" id="IPR037171">
    <property type="entry name" value="NagB/RpiA_transferase-like"/>
</dbReference>
<evidence type="ECO:0000259" key="4">
    <source>
        <dbReference type="PROSITE" id="PS51000"/>
    </source>
</evidence>
<dbReference type="SMART" id="SM01134">
    <property type="entry name" value="DeoRC"/>
    <property type="match status" value="1"/>
</dbReference>
<dbReference type="SUPFAM" id="SSF46785">
    <property type="entry name" value="Winged helix' DNA-binding domain"/>
    <property type="match status" value="1"/>
</dbReference>
<keyword evidence="1" id="KW-0805">Transcription regulation</keyword>
<dbReference type="EMBL" id="BMJQ01000004">
    <property type="protein sequence ID" value="GGF12534.1"/>
    <property type="molecule type" value="Genomic_DNA"/>
</dbReference>
<evidence type="ECO:0000256" key="3">
    <source>
        <dbReference type="ARBA" id="ARBA00023163"/>
    </source>
</evidence>
<protein>
    <submittedName>
        <fullName evidence="5">DeoR family transcriptional regulator</fullName>
    </submittedName>
</protein>
<dbReference type="AlphaFoldDB" id="A0A8J3E2N8"/>
<evidence type="ECO:0000256" key="2">
    <source>
        <dbReference type="ARBA" id="ARBA00023125"/>
    </source>
</evidence>
<dbReference type="PANTHER" id="PTHR30363:SF44">
    <property type="entry name" value="AGA OPERON TRANSCRIPTIONAL REPRESSOR-RELATED"/>
    <property type="match status" value="1"/>
</dbReference>
<dbReference type="InterPro" id="IPR018356">
    <property type="entry name" value="Tscrpt_reg_HTH_DeoR_CS"/>
</dbReference>
<name>A0A8J3E2N8_9PROT</name>
<keyword evidence="6" id="KW-1185">Reference proteome</keyword>
<dbReference type="InterPro" id="IPR001034">
    <property type="entry name" value="DeoR_HTH"/>
</dbReference>
<evidence type="ECO:0000313" key="6">
    <source>
        <dbReference type="Proteomes" id="UP000646365"/>
    </source>
</evidence>
<dbReference type="GO" id="GO:0003677">
    <property type="term" value="F:DNA binding"/>
    <property type="evidence" value="ECO:0007669"/>
    <property type="project" value="UniProtKB-KW"/>
</dbReference>
<dbReference type="SMART" id="SM00420">
    <property type="entry name" value="HTH_DEOR"/>
    <property type="match status" value="1"/>
</dbReference>
<dbReference type="Pfam" id="PF08220">
    <property type="entry name" value="HTH_DeoR"/>
    <property type="match status" value="1"/>
</dbReference>
<evidence type="ECO:0000256" key="1">
    <source>
        <dbReference type="ARBA" id="ARBA00023015"/>
    </source>
</evidence>
<reference evidence="5" key="1">
    <citation type="journal article" date="2014" name="Int. J. Syst. Evol. Microbiol.">
        <title>Complete genome sequence of Corynebacterium casei LMG S-19264T (=DSM 44701T), isolated from a smear-ripened cheese.</title>
        <authorList>
            <consortium name="US DOE Joint Genome Institute (JGI-PGF)"/>
            <person name="Walter F."/>
            <person name="Albersmeier A."/>
            <person name="Kalinowski J."/>
            <person name="Ruckert C."/>
        </authorList>
    </citation>
    <scope>NUCLEOTIDE SEQUENCE</scope>
    <source>
        <strain evidence="5">CGMCC 1.15725</strain>
    </source>
</reference>
<comment type="caution">
    <text evidence="5">The sequence shown here is derived from an EMBL/GenBank/DDBJ whole genome shotgun (WGS) entry which is preliminary data.</text>
</comment>